<proteinExistence type="predicted"/>
<feature type="non-terminal residue" evidence="1">
    <location>
        <position position="1"/>
    </location>
</feature>
<keyword evidence="2" id="KW-1185">Reference proteome</keyword>
<name>A0ABN9PBC5_9DINO</name>
<protein>
    <submittedName>
        <fullName evidence="1">Uncharacterized protein</fullName>
    </submittedName>
</protein>
<gene>
    <name evidence="1" type="ORF">PCOR1329_LOCUS1474</name>
</gene>
<accession>A0ABN9PBC5</accession>
<reference evidence="1" key="1">
    <citation type="submission" date="2023-10" db="EMBL/GenBank/DDBJ databases">
        <authorList>
            <person name="Chen Y."/>
            <person name="Shah S."/>
            <person name="Dougan E. K."/>
            <person name="Thang M."/>
            <person name="Chan C."/>
        </authorList>
    </citation>
    <scope>NUCLEOTIDE SEQUENCE [LARGE SCALE GENOMIC DNA]</scope>
</reference>
<organism evidence="1 2">
    <name type="scientific">Prorocentrum cordatum</name>
    <dbReference type="NCBI Taxonomy" id="2364126"/>
    <lineage>
        <taxon>Eukaryota</taxon>
        <taxon>Sar</taxon>
        <taxon>Alveolata</taxon>
        <taxon>Dinophyceae</taxon>
        <taxon>Prorocentrales</taxon>
        <taxon>Prorocentraceae</taxon>
        <taxon>Prorocentrum</taxon>
    </lineage>
</organism>
<evidence type="ECO:0000313" key="1">
    <source>
        <dbReference type="EMBL" id="CAK0790110.1"/>
    </source>
</evidence>
<dbReference type="Proteomes" id="UP001189429">
    <property type="component" value="Unassembled WGS sequence"/>
</dbReference>
<sequence length="301" mass="32929">AWTGLRTPQGARWAHLCVRETWVPQNKTLTRLVVTGPEDPKVFLAAPTDPDAGPQVAVAFSSYPPLGRHGCGGNATVPQMYLASGVDPGDPARRSTGQLLGCGELTRAEKNWIPFEAHGQLHFVYSVLPHVVVAAYEDGSCGERHYSSFAPLVRLQGKFPGLAIRGSAQAVYVDDPDATPNLPQAHFLALLHVVDARTRRYAHFAYRFSTKPPFDILQVSSQLPLRAARAGEQGAAFAFASGLGVRDRQVIVSYAAGDHDPRIMMLTMWRLDQMFQPDNELSFHRDGAVERGMQQDEATAD</sequence>
<dbReference type="EMBL" id="CAUYUJ010000359">
    <property type="protein sequence ID" value="CAK0790110.1"/>
    <property type="molecule type" value="Genomic_DNA"/>
</dbReference>
<comment type="caution">
    <text evidence="1">The sequence shown here is derived from an EMBL/GenBank/DDBJ whole genome shotgun (WGS) entry which is preliminary data.</text>
</comment>
<evidence type="ECO:0000313" key="2">
    <source>
        <dbReference type="Proteomes" id="UP001189429"/>
    </source>
</evidence>